<name>A0ABW4BV17_9LACO</name>
<protein>
    <submittedName>
        <fullName evidence="2">DUF1351 domain-containing protein</fullName>
    </submittedName>
</protein>
<evidence type="ECO:0000313" key="3">
    <source>
        <dbReference type="Proteomes" id="UP001597251"/>
    </source>
</evidence>
<gene>
    <name evidence="2" type="ORF">ACFQ42_06735</name>
</gene>
<evidence type="ECO:0000256" key="1">
    <source>
        <dbReference type="SAM" id="Coils"/>
    </source>
</evidence>
<dbReference type="RefSeq" id="WP_125677314.1">
    <property type="nucleotide sequence ID" value="NZ_JBHTOI010000041.1"/>
</dbReference>
<dbReference type="EMBL" id="JBHTOI010000041">
    <property type="protein sequence ID" value="MFD1418430.1"/>
    <property type="molecule type" value="Genomic_DNA"/>
</dbReference>
<dbReference type="InterPro" id="IPR009785">
    <property type="entry name" value="Prophage_Lj928_Orf309"/>
</dbReference>
<organism evidence="2 3">
    <name type="scientific">Companilactobacillus keshanensis</name>
    <dbReference type="NCBI Taxonomy" id="2486003"/>
    <lineage>
        <taxon>Bacteria</taxon>
        <taxon>Bacillati</taxon>
        <taxon>Bacillota</taxon>
        <taxon>Bacilli</taxon>
        <taxon>Lactobacillales</taxon>
        <taxon>Lactobacillaceae</taxon>
        <taxon>Companilactobacillus</taxon>
    </lineage>
</organism>
<sequence length="303" mass="33935">MANELSISNANVEFKPATISINNLDSLKDKANEIVKKYEGSIATEDTLKGDKAVLADLKSLKKNLNDERISIHKTYDQPYKEFKSDIDEVTSILDKAIDPIDASVKQLLEKQRNERKSHVLDLIANFAKDNGIEPDELEFDDKWTNKTMTDKKLASIFEDKLTSIEAKRSAYEMGSKLIAEHCKVLGIDPAGWVSQLTDDTNAKEVIEAIDAHMEEESQKKIVEQKRVEAERAKREAIQMKIGETIVNKKTGEVVPPNKFEWSMRLVGSKGALINAFSALNQIDGVTVETTKGLSEMEINHEG</sequence>
<keyword evidence="1" id="KW-0175">Coiled coil</keyword>
<evidence type="ECO:0000313" key="2">
    <source>
        <dbReference type="EMBL" id="MFD1418430.1"/>
    </source>
</evidence>
<comment type="caution">
    <text evidence="2">The sequence shown here is derived from an EMBL/GenBank/DDBJ whole genome shotgun (WGS) entry which is preliminary data.</text>
</comment>
<feature type="coiled-coil region" evidence="1">
    <location>
        <begin position="213"/>
        <end position="240"/>
    </location>
</feature>
<dbReference type="Proteomes" id="UP001597251">
    <property type="component" value="Unassembled WGS sequence"/>
</dbReference>
<reference evidence="3" key="1">
    <citation type="journal article" date="2019" name="Int. J. Syst. Evol. Microbiol.">
        <title>The Global Catalogue of Microorganisms (GCM) 10K type strain sequencing project: providing services to taxonomists for standard genome sequencing and annotation.</title>
        <authorList>
            <consortium name="The Broad Institute Genomics Platform"/>
            <consortium name="The Broad Institute Genome Sequencing Center for Infectious Disease"/>
            <person name="Wu L."/>
            <person name="Ma J."/>
        </authorList>
    </citation>
    <scope>NUCLEOTIDE SEQUENCE [LARGE SCALE GENOMIC DNA]</scope>
    <source>
        <strain evidence="3">CCM 8936</strain>
    </source>
</reference>
<dbReference type="Pfam" id="PF07083">
    <property type="entry name" value="DUF1351"/>
    <property type="match status" value="1"/>
</dbReference>
<keyword evidence="3" id="KW-1185">Reference proteome</keyword>
<accession>A0ABW4BV17</accession>
<proteinExistence type="predicted"/>